<comment type="caution">
    <text evidence="1">The sequence shown here is derived from an EMBL/GenBank/DDBJ whole genome shotgun (WGS) entry which is preliminary data.</text>
</comment>
<dbReference type="Pfam" id="PF10707">
    <property type="entry name" value="YrbL-PhoP_reg"/>
    <property type="match status" value="1"/>
</dbReference>
<dbReference type="InterPro" id="IPR019647">
    <property type="entry name" value="PhoP_reg_network_YrbL"/>
</dbReference>
<evidence type="ECO:0008006" key="3">
    <source>
        <dbReference type="Google" id="ProtNLM"/>
    </source>
</evidence>
<reference evidence="1 2" key="1">
    <citation type="submission" date="2020-08" db="EMBL/GenBank/DDBJ databases">
        <title>Genomic Encyclopedia of Type Strains, Phase III (KMG-III): the genomes of soil and plant-associated and newly described type strains.</title>
        <authorList>
            <person name="Whitman W."/>
        </authorList>
    </citation>
    <scope>NUCLEOTIDE SEQUENCE [LARGE SCALE GENOMIC DNA]</scope>
    <source>
        <strain evidence="1 2">CECT 8571</strain>
    </source>
</reference>
<organism evidence="1 2">
    <name type="scientific">Simiduia aestuariiviva</name>
    <dbReference type="NCBI Taxonomy" id="1510459"/>
    <lineage>
        <taxon>Bacteria</taxon>
        <taxon>Pseudomonadati</taxon>
        <taxon>Pseudomonadota</taxon>
        <taxon>Gammaproteobacteria</taxon>
        <taxon>Cellvibrionales</taxon>
        <taxon>Cellvibrionaceae</taxon>
        <taxon>Simiduia</taxon>
    </lineage>
</organism>
<accession>A0A839UTY4</accession>
<name>A0A839UTY4_9GAMM</name>
<proteinExistence type="predicted"/>
<dbReference type="RefSeq" id="WP_183911372.1">
    <property type="nucleotide sequence ID" value="NZ_JACHXZ010000004.1"/>
</dbReference>
<dbReference type="EMBL" id="JACHXZ010000004">
    <property type="protein sequence ID" value="MBB3169889.1"/>
    <property type="molecule type" value="Genomic_DNA"/>
</dbReference>
<evidence type="ECO:0000313" key="1">
    <source>
        <dbReference type="EMBL" id="MBB3169889.1"/>
    </source>
</evidence>
<protein>
    <recommendedName>
        <fullName evidence="3">PhoP regulatory network protein YrbL</fullName>
    </recommendedName>
</protein>
<keyword evidence="2" id="KW-1185">Reference proteome</keyword>
<gene>
    <name evidence="1" type="ORF">FHS30_003102</name>
</gene>
<dbReference type="Proteomes" id="UP000559987">
    <property type="component" value="Unassembled WGS sequence"/>
</dbReference>
<dbReference type="AlphaFoldDB" id="A0A839UTY4"/>
<evidence type="ECO:0000313" key="2">
    <source>
        <dbReference type="Proteomes" id="UP000559987"/>
    </source>
</evidence>
<sequence>MDRQPASDKTPVLWHGYEVIAKGANRVCVIDPENTSRCLKFDLPAQEAKGGRANRWRRFRGEVFPKLALNHIEWRAYQKCLSIAGQSLHNYVATCFGLRHTPHGKALSSEIVLNSDGSIAKPIYTYFDQPTSIDYLDLLDALDELQHFLLRHKIPLFDLNSGNLLVLHCATGRIRVKCIDVKSVGQNKELIPFSRWLVGAMRSKIKRRIERLKQLITIKMAQKSPENA</sequence>